<dbReference type="Proteomes" id="UP000004210">
    <property type="component" value="Unassembled WGS sequence"/>
</dbReference>
<organism evidence="6 7">
    <name type="scientific">Rhodanobacter fulvus Jip2</name>
    <dbReference type="NCBI Taxonomy" id="1163408"/>
    <lineage>
        <taxon>Bacteria</taxon>
        <taxon>Pseudomonadati</taxon>
        <taxon>Pseudomonadota</taxon>
        <taxon>Gammaproteobacteria</taxon>
        <taxon>Lysobacterales</taxon>
        <taxon>Rhodanobacteraceae</taxon>
        <taxon>Rhodanobacter</taxon>
    </lineage>
</organism>
<evidence type="ECO:0000259" key="4">
    <source>
        <dbReference type="PROSITE" id="PS51192"/>
    </source>
</evidence>
<dbReference type="Gene3D" id="3.40.50.10810">
    <property type="entry name" value="Tandem AAA-ATPase domain"/>
    <property type="match status" value="1"/>
</dbReference>
<keyword evidence="2 6" id="KW-0067">ATP-binding</keyword>
<keyword evidence="7" id="KW-1185">Reference proteome</keyword>
<reference evidence="6 7" key="1">
    <citation type="journal article" date="2012" name="J. Bacteriol.">
        <title>Genome sequences for six rhodanobacter strains, isolated from soils and the terrestrial subsurface, with variable denitrification capabilities.</title>
        <authorList>
            <person name="Kostka J.E."/>
            <person name="Green S.J."/>
            <person name="Rishishwar L."/>
            <person name="Prakash O."/>
            <person name="Katz L.S."/>
            <person name="Marino-Ramirez L."/>
            <person name="Jordan I.K."/>
            <person name="Munk C."/>
            <person name="Ivanova N."/>
            <person name="Mikhailova N."/>
            <person name="Watson D.B."/>
            <person name="Brown S.D."/>
            <person name="Palumbo A.V."/>
            <person name="Brooks S.C."/>
        </authorList>
    </citation>
    <scope>NUCLEOTIDE SEQUENCE [LARGE SCALE GENOMIC DNA]</scope>
    <source>
        <strain evidence="7">Jip2T</strain>
    </source>
</reference>
<comment type="caution">
    <text evidence="6">The sequence shown here is derived from an EMBL/GenBank/DDBJ whole genome shotgun (WGS) entry which is preliminary data.</text>
</comment>
<keyword evidence="2 6" id="KW-0547">Nucleotide-binding</keyword>
<feature type="compositionally biased region" description="Polar residues" evidence="3">
    <location>
        <begin position="13"/>
        <end position="26"/>
    </location>
</feature>
<sequence>MKWDWLSRKKQNDIQQNSQPSASTEGWTLGDSESLAGSGLGAYANQLIEEQYAAQHDGHYLISWDSLYRLLDNDEHATSVALLALPPRSVLVPHLVSDGSPADVDFRIRLDHWLAPAGPLPQSAVLRIGAVVRWQAGEELLPSSAYLLLGAMRELSTEGCHWTPEERLLATGRIQSLARVCRASTDDYLSQTDVVVPERLDIELVSEQAAGVPVIELIPRPEGSPPEWLSTFDAHDRVRARYDVVRPEGGMTHVALPEAMQAVLEHVKDAPGRRYASREADAFLHNPYPFLGDDAEAILRPEQFEAARQRAGIVERELDALPSDDGLEMLLLDTAGVATDVCEPMTDIAAAKALLAAATVARQAALPLFRWRTHRVVFSGTTPSALRQLGEWIAASAATPETLGVDEVFDLQAYSDRVVGFDGKPIHVPFLGKKDASRDWVPDNIQRHVSSTDPATGQNTSTALDEDQLSELEQATNQAERDGSAAVRVPGTTMEIQTDEARRWLSSFSEGIKKQPIAPSIPKNPQPGRATSLRILHNIEALEYGAAVALSPPNDIAATLPAALRPDVQLKQHQQYGVAWLQHRYGQCVQGIRGTLLADDMGLGKTLQCLCLMAWYRECRPSPKPCLVVAPVSLLENWKAEIDKFLDGSQGSTMLLYGQELARHRLPSAQLGDEFTNLGLKKLLRPGFARGATFVLTTYETLRDYELSFGRERWGILVCDEAQKIKTPGALVTRSAKAMQADFKIACTGTPVENSLADLWCLFDFFQPGLLGSLSEFTRVFRKTIELREDGHEAQIERLRKSIEPWVLRRMKSEVAELPPKIDEFHDESDPGVRAIPMSALQRKLYSEAVIGYKRAKEKAEEEEVQAGTLTLALLHRLRMICSNPLAAAQEGAELLSITENVLHSPKLRWLLDQLEQIKRRGEKVIVFTEYRDIQRLVQRAIGERFGVGVSIVNGSTTVDSLNDMSRQKIIDRFQAQPGFGAIVLSTTAVGFGVNIQKANHVIHFTRPWNPAKEDQATDRAYRIGQEKPVWVYCPTIAGDGYESFEQRLAERLSRKRALSQDLLAPESTVSWSDFEDLIA</sequence>
<dbReference type="InterPro" id="IPR001650">
    <property type="entry name" value="Helicase_C-like"/>
</dbReference>
<protein>
    <submittedName>
        <fullName evidence="6">Helicase</fullName>
    </submittedName>
</protein>
<dbReference type="GO" id="GO:0016787">
    <property type="term" value="F:hydrolase activity"/>
    <property type="evidence" value="ECO:0007669"/>
    <property type="project" value="UniProtKB-KW"/>
</dbReference>
<dbReference type="SMART" id="SM00487">
    <property type="entry name" value="DEXDc"/>
    <property type="match status" value="1"/>
</dbReference>
<name>I4VQ52_9GAMM</name>
<dbReference type="PROSITE" id="PS51194">
    <property type="entry name" value="HELICASE_CTER"/>
    <property type="match status" value="1"/>
</dbReference>
<feature type="compositionally biased region" description="Basic and acidic residues" evidence="3">
    <location>
        <begin position="1"/>
        <end position="12"/>
    </location>
</feature>
<dbReference type="PANTHER" id="PTHR45629:SF7">
    <property type="entry name" value="DNA EXCISION REPAIR PROTEIN ERCC-6-RELATED"/>
    <property type="match status" value="1"/>
</dbReference>
<dbReference type="Pfam" id="PF00271">
    <property type="entry name" value="Helicase_C"/>
    <property type="match status" value="1"/>
</dbReference>
<dbReference type="PROSITE" id="PS51192">
    <property type="entry name" value="HELICASE_ATP_BIND_1"/>
    <property type="match status" value="1"/>
</dbReference>
<dbReference type="eggNOG" id="COG0553">
    <property type="taxonomic scope" value="Bacteria"/>
</dbReference>
<dbReference type="STRING" id="1163408.UU9_09912"/>
<dbReference type="InterPro" id="IPR027417">
    <property type="entry name" value="P-loop_NTPase"/>
</dbReference>
<dbReference type="InterPro" id="IPR014001">
    <property type="entry name" value="Helicase_ATP-bd"/>
</dbReference>
<evidence type="ECO:0000256" key="2">
    <source>
        <dbReference type="ARBA" id="ARBA00022806"/>
    </source>
</evidence>
<dbReference type="Gene3D" id="3.40.50.300">
    <property type="entry name" value="P-loop containing nucleotide triphosphate hydrolases"/>
    <property type="match status" value="1"/>
</dbReference>
<dbReference type="Pfam" id="PF00176">
    <property type="entry name" value="SNF2-rel_dom"/>
    <property type="match status" value="1"/>
</dbReference>
<feature type="region of interest" description="Disordered" evidence="3">
    <location>
        <begin position="1"/>
        <end position="28"/>
    </location>
</feature>
<keyword evidence="1" id="KW-0378">Hydrolase</keyword>
<feature type="domain" description="Helicase C-terminal" evidence="5">
    <location>
        <begin position="907"/>
        <end position="1071"/>
    </location>
</feature>
<evidence type="ECO:0000313" key="7">
    <source>
        <dbReference type="Proteomes" id="UP000004210"/>
    </source>
</evidence>
<dbReference type="CDD" id="cd18793">
    <property type="entry name" value="SF2_C_SNF"/>
    <property type="match status" value="1"/>
</dbReference>
<dbReference type="AlphaFoldDB" id="I4VQ52"/>
<dbReference type="GO" id="GO:0004386">
    <property type="term" value="F:helicase activity"/>
    <property type="evidence" value="ECO:0007669"/>
    <property type="project" value="UniProtKB-KW"/>
</dbReference>
<gene>
    <name evidence="6" type="ORF">UU9_09912</name>
</gene>
<evidence type="ECO:0000313" key="6">
    <source>
        <dbReference type="EMBL" id="EIL89343.1"/>
    </source>
</evidence>
<dbReference type="InterPro" id="IPR049730">
    <property type="entry name" value="SNF2/RAD54-like_C"/>
</dbReference>
<keyword evidence="2 6" id="KW-0347">Helicase</keyword>
<dbReference type="SUPFAM" id="SSF52540">
    <property type="entry name" value="P-loop containing nucleoside triphosphate hydrolases"/>
    <property type="match status" value="2"/>
</dbReference>
<dbReference type="InterPro" id="IPR050496">
    <property type="entry name" value="SNF2_RAD54_helicase_repair"/>
</dbReference>
<evidence type="ECO:0000256" key="1">
    <source>
        <dbReference type="ARBA" id="ARBA00022801"/>
    </source>
</evidence>
<evidence type="ECO:0000256" key="3">
    <source>
        <dbReference type="SAM" id="MobiDB-lite"/>
    </source>
</evidence>
<dbReference type="SMART" id="SM00490">
    <property type="entry name" value="HELICc"/>
    <property type="match status" value="1"/>
</dbReference>
<dbReference type="EMBL" id="AJXU01000037">
    <property type="protein sequence ID" value="EIL89343.1"/>
    <property type="molecule type" value="Genomic_DNA"/>
</dbReference>
<proteinExistence type="predicted"/>
<dbReference type="GO" id="GO:0005524">
    <property type="term" value="F:ATP binding"/>
    <property type="evidence" value="ECO:0007669"/>
    <property type="project" value="InterPro"/>
</dbReference>
<dbReference type="RefSeq" id="WP_007081619.1">
    <property type="nucleotide sequence ID" value="NZ_AJXU01000037.1"/>
</dbReference>
<feature type="domain" description="Helicase ATP-binding" evidence="4">
    <location>
        <begin position="586"/>
        <end position="769"/>
    </location>
</feature>
<dbReference type="PANTHER" id="PTHR45629">
    <property type="entry name" value="SNF2/RAD54 FAMILY MEMBER"/>
    <property type="match status" value="1"/>
</dbReference>
<dbReference type="InterPro" id="IPR000330">
    <property type="entry name" value="SNF2_N"/>
</dbReference>
<dbReference type="InterPro" id="IPR038718">
    <property type="entry name" value="SNF2-like_sf"/>
</dbReference>
<evidence type="ECO:0000259" key="5">
    <source>
        <dbReference type="PROSITE" id="PS51194"/>
    </source>
</evidence>
<accession>I4VQ52</accession>
<dbReference type="PATRIC" id="fig|1163408.3.peg.2038"/>